<dbReference type="GO" id="GO:0008311">
    <property type="term" value="F:double-stranded DNA 3'-5' DNA exonuclease activity"/>
    <property type="evidence" value="ECO:0007669"/>
    <property type="project" value="UniProtKB-EC"/>
</dbReference>
<evidence type="ECO:0000256" key="3">
    <source>
        <dbReference type="ARBA" id="ARBA00012115"/>
    </source>
</evidence>
<organism evidence="11 12">
    <name type="scientific">Caligus rogercresseyi</name>
    <name type="common">Sea louse</name>
    <dbReference type="NCBI Taxonomy" id="217165"/>
    <lineage>
        <taxon>Eukaryota</taxon>
        <taxon>Metazoa</taxon>
        <taxon>Ecdysozoa</taxon>
        <taxon>Arthropoda</taxon>
        <taxon>Crustacea</taxon>
        <taxon>Multicrustacea</taxon>
        <taxon>Hexanauplia</taxon>
        <taxon>Copepoda</taxon>
        <taxon>Siphonostomatoida</taxon>
        <taxon>Caligidae</taxon>
        <taxon>Caligus</taxon>
    </lineage>
</organism>
<dbReference type="InterPro" id="IPR004808">
    <property type="entry name" value="AP_endonuc_1"/>
</dbReference>
<gene>
    <name evidence="11" type="ORF">FKW44_012221</name>
</gene>
<dbReference type="InterPro" id="IPR036691">
    <property type="entry name" value="Endo/exonu/phosph_ase_sf"/>
</dbReference>
<feature type="binding site" evidence="8">
    <location>
        <position position="139"/>
    </location>
    <ligand>
        <name>Mg(2+)</name>
        <dbReference type="ChEBI" id="CHEBI:18420"/>
        <label>1</label>
    </ligand>
</feature>
<dbReference type="GO" id="GO:0046872">
    <property type="term" value="F:metal ion binding"/>
    <property type="evidence" value="ECO:0007669"/>
    <property type="project" value="UniProtKB-KW"/>
</dbReference>
<dbReference type="PANTHER" id="PTHR22748">
    <property type="entry name" value="AP ENDONUCLEASE"/>
    <property type="match status" value="1"/>
</dbReference>
<proteinExistence type="inferred from homology"/>
<dbReference type="AlphaFoldDB" id="A0A7T8HJ23"/>
<evidence type="ECO:0000313" key="11">
    <source>
        <dbReference type="EMBL" id="QQP51019.1"/>
    </source>
</evidence>
<feature type="active site" evidence="7">
    <location>
        <position position="109"/>
    </location>
</feature>
<keyword evidence="8" id="KW-0464">Manganese</keyword>
<evidence type="ECO:0000256" key="6">
    <source>
        <dbReference type="ARBA" id="ARBA00022842"/>
    </source>
</evidence>
<accession>A0A7T8HJ23</accession>
<evidence type="ECO:0000259" key="10">
    <source>
        <dbReference type="Pfam" id="PF03372"/>
    </source>
</evidence>
<feature type="site" description="Important for catalytic activity" evidence="9">
    <location>
        <position position="190"/>
    </location>
</feature>
<feature type="binding site" evidence="8">
    <location>
        <position position="214"/>
    </location>
    <ligand>
        <name>Mg(2+)</name>
        <dbReference type="ChEBI" id="CHEBI:18420"/>
        <label>1</label>
    </ligand>
</feature>
<evidence type="ECO:0000256" key="8">
    <source>
        <dbReference type="PIRSR" id="PIRSR604808-2"/>
    </source>
</evidence>
<feature type="binding site" evidence="8">
    <location>
        <position position="141"/>
    </location>
    <ligand>
        <name>Mg(2+)</name>
        <dbReference type="ChEBI" id="CHEBI:18420"/>
        <label>1</label>
    </ligand>
</feature>
<evidence type="ECO:0000256" key="7">
    <source>
        <dbReference type="PIRSR" id="PIRSR604808-1"/>
    </source>
</evidence>
<keyword evidence="6 8" id="KW-0460">Magnesium</keyword>
<dbReference type="GO" id="GO:0003906">
    <property type="term" value="F:DNA-(apurinic or apyrimidinic site) endonuclease activity"/>
    <property type="evidence" value="ECO:0007669"/>
    <property type="project" value="TreeGrafter"/>
</dbReference>
<feature type="domain" description="Endonuclease/exonuclease/phosphatase" evidence="10">
    <location>
        <begin position="2"/>
        <end position="215"/>
    </location>
</feature>
<sequence>ILSLNTRGGKNRRVRHALMKRLLALNADIICLQDIKSLVSSSCNQGCPFCLPKSFHNFFTGSGINRGVLTLITKKMKIVSCVKEYSSRSDWHKIRISSNGVEFYIINAYGPNEKSFPFFQSIINNTQRCGLLPIILLGDLNVDLDNTSHSSPNRAALQKVILSLRLVDVMKKLCPGTFSWSRGNQKSRLDLALVSPFFTNRIRKAFYRPEPSSDHKLIELEMMCHHRNFNCKIPNWVLDDNKFRDKLSRNLEATIIKCHTAYQAV</sequence>
<evidence type="ECO:0000256" key="5">
    <source>
        <dbReference type="ARBA" id="ARBA00022801"/>
    </source>
</evidence>
<evidence type="ECO:0000313" key="12">
    <source>
        <dbReference type="Proteomes" id="UP000595437"/>
    </source>
</evidence>
<feature type="binding site" evidence="8">
    <location>
        <position position="215"/>
    </location>
    <ligand>
        <name>Mg(2+)</name>
        <dbReference type="ChEBI" id="CHEBI:18420"/>
        <label>1</label>
    </ligand>
</feature>
<evidence type="ECO:0000256" key="9">
    <source>
        <dbReference type="PIRSR" id="PIRSR604808-3"/>
    </source>
</evidence>
<dbReference type="Proteomes" id="UP000595437">
    <property type="component" value="Chromosome 8"/>
</dbReference>
<keyword evidence="5" id="KW-0378">Hydrolase</keyword>
<feature type="site" description="Transition state stabilizer" evidence="9">
    <location>
        <position position="141"/>
    </location>
</feature>
<dbReference type="Gene3D" id="3.60.10.10">
    <property type="entry name" value="Endonuclease/exonuclease/phosphatase"/>
    <property type="match status" value="1"/>
</dbReference>
<feature type="site" description="Interaction with DNA substrate" evidence="9">
    <location>
        <position position="215"/>
    </location>
</feature>
<reference evidence="12" key="1">
    <citation type="submission" date="2021-01" db="EMBL/GenBank/DDBJ databases">
        <title>Caligus Genome Assembly.</title>
        <authorList>
            <person name="Gallardo-Escarate C."/>
        </authorList>
    </citation>
    <scope>NUCLEOTIDE SEQUENCE [LARGE SCALE GENOMIC DNA]</scope>
</reference>
<dbReference type="GO" id="GO:0005634">
    <property type="term" value="C:nucleus"/>
    <property type="evidence" value="ECO:0007669"/>
    <property type="project" value="TreeGrafter"/>
</dbReference>
<dbReference type="GO" id="GO:0006284">
    <property type="term" value="P:base-excision repair"/>
    <property type="evidence" value="ECO:0007669"/>
    <property type="project" value="TreeGrafter"/>
</dbReference>
<dbReference type="GO" id="GO:0008081">
    <property type="term" value="F:phosphoric diester hydrolase activity"/>
    <property type="evidence" value="ECO:0007669"/>
    <property type="project" value="TreeGrafter"/>
</dbReference>
<evidence type="ECO:0000256" key="2">
    <source>
        <dbReference type="ARBA" id="ARBA00007092"/>
    </source>
</evidence>
<name>A0A7T8HJ23_CALRO</name>
<protein>
    <recommendedName>
        <fullName evidence="3">exodeoxyribonuclease III</fullName>
        <ecNumber evidence="3">3.1.11.2</ecNumber>
    </recommendedName>
</protein>
<dbReference type="EC" id="3.1.11.2" evidence="3"/>
<evidence type="ECO:0000256" key="4">
    <source>
        <dbReference type="ARBA" id="ARBA00022723"/>
    </source>
</evidence>
<dbReference type="EMBL" id="CP045897">
    <property type="protein sequence ID" value="QQP51019.1"/>
    <property type="molecule type" value="Genomic_DNA"/>
</dbReference>
<comment type="catalytic activity">
    <reaction evidence="1">
        <text>Exonucleolytic cleavage in the 3'- to 5'-direction to yield nucleoside 5'-phosphates.</text>
        <dbReference type="EC" id="3.1.11.2"/>
    </reaction>
</comment>
<dbReference type="SUPFAM" id="SSF56219">
    <property type="entry name" value="DNase I-like"/>
    <property type="match status" value="1"/>
</dbReference>
<evidence type="ECO:0000256" key="1">
    <source>
        <dbReference type="ARBA" id="ARBA00000493"/>
    </source>
</evidence>
<dbReference type="PANTHER" id="PTHR22748:SF4">
    <property type="entry name" value="DNA-(APURINIC OR APYRIMIDINIC SITE) ENDONUCLEASE 2"/>
    <property type="match status" value="1"/>
</dbReference>
<dbReference type="Pfam" id="PF03372">
    <property type="entry name" value="Exo_endo_phos"/>
    <property type="match status" value="1"/>
</dbReference>
<keyword evidence="12" id="KW-1185">Reference proteome</keyword>
<feature type="non-terminal residue" evidence="11">
    <location>
        <position position="265"/>
    </location>
</feature>
<comment type="cofactor">
    <cofactor evidence="8">
        <name>Mg(2+)</name>
        <dbReference type="ChEBI" id="CHEBI:18420"/>
    </cofactor>
    <cofactor evidence="8">
        <name>Mn(2+)</name>
        <dbReference type="ChEBI" id="CHEBI:29035"/>
    </cofactor>
    <text evidence="8">Probably binds two magnesium or manganese ions per subunit.</text>
</comment>
<feature type="non-terminal residue" evidence="11">
    <location>
        <position position="1"/>
    </location>
</feature>
<comment type="similarity">
    <text evidence="2">Belongs to the DNA repair enzymes AP/ExoA family.</text>
</comment>
<dbReference type="InterPro" id="IPR005135">
    <property type="entry name" value="Endo/exonuclease/phosphatase"/>
</dbReference>
<feature type="active site" description="Proton acceptor" evidence="7">
    <location>
        <position position="215"/>
    </location>
</feature>
<keyword evidence="4 8" id="KW-0479">Metal-binding</keyword>
<feature type="active site" description="Proton donor/acceptor" evidence="7">
    <location>
        <position position="139"/>
    </location>
</feature>